<organism evidence="6 7">
    <name type="scientific">Weissella confusa</name>
    <name type="common">Lactobacillus confusus</name>
    <dbReference type="NCBI Taxonomy" id="1583"/>
    <lineage>
        <taxon>Bacteria</taxon>
        <taxon>Bacillati</taxon>
        <taxon>Bacillota</taxon>
        <taxon>Bacilli</taxon>
        <taxon>Lactobacillales</taxon>
        <taxon>Lactobacillaceae</taxon>
        <taxon>Weissella</taxon>
    </lineage>
</organism>
<accession>A0AA40YRZ5</accession>
<keyword evidence="7" id="KW-1185">Reference proteome</keyword>
<proteinExistence type="predicted"/>
<dbReference type="Proteomes" id="UP000728106">
    <property type="component" value="Unassembled WGS sequence"/>
</dbReference>
<feature type="domain" description="TaqI-like C-terminal specificity" evidence="5">
    <location>
        <begin position="83"/>
        <end position="262"/>
    </location>
</feature>
<dbReference type="GO" id="GO:0009007">
    <property type="term" value="F:site-specific DNA-methyltransferase (adenine-specific) activity"/>
    <property type="evidence" value="ECO:0007669"/>
    <property type="project" value="UniProtKB-EC"/>
</dbReference>
<dbReference type="PANTHER" id="PTHR33841">
    <property type="entry name" value="DNA METHYLTRANSFERASE YEEA-RELATED"/>
    <property type="match status" value="1"/>
</dbReference>
<protein>
    <recommendedName>
        <fullName evidence="1">site-specific DNA-methyltransferase (adenine-specific)</fullName>
        <ecNumber evidence="1">2.1.1.72</ecNumber>
    </recommendedName>
</protein>
<dbReference type="EMBL" id="JAAOCP010000009">
    <property type="protein sequence ID" value="MBJ7639385.1"/>
    <property type="molecule type" value="Genomic_DNA"/>
</dbReference>
<dbReference type="EC" id="2.1.1.72" evidence="1"/>
<reference evidence="6 7" key="1">
    <citation type="journal article" date="2021" name="Int. J. Food Microbiol.">
        <title>Safety demonstration of a microbial species for use in the food chain: Weissella confusa.</title>
        <authorList>
            <person name="Bourdichon F."/>
            <person name="Patrone V."/>
            <person name="Fontana A."/>
            <person name="Milani G."/>
            <person name="Morelli L."/>
        </authorList>
    </citation>
    <scope>NUCLEOTIDE SEQUENCE [LARGE SCALE GENOMIC DNA]</scope>
    <source>
        <strain evidence="6 7">CCUG 43002</strain>
    </source>
</reference>
<dbReference type="InterPro" id="IPR050953">
    <property type="entry name" value="N4_N6_ade-DNA_methylase"/>
</dbReference>
<evidence type="ECO:0000256" key="4">
    <source>
        <dbReference type="ARBA" id="ARBA00047942"/>
    </source>
</evidence>
<comment type="catalytic activity">
    <reaction evidence="4">
        <text>a 2'-deoxyadenosine in DNA + S-adenosyl-L-methionine = an N(6)-methyl-2'-deoxyadenosine in DNA + S-adenosyl-L-homocysteine + H(+)</text>
        <dbReference type="Rhea" id="RHEA:15197"/>
        <dbReference type="Rhea" id="RHEA-COMP:12418"/>
        <dbReference type="Rhea" id="RHEA-COMP:12419"/>
        <dbReference type="ChEBI" id="CHEBI:15378"/>
        <dbReference type="ChEBI" id="CHEBI:57856"/>
        <dbReference type="ChEBI" id="CHEBI:59789"/>
        <dbReference type="ChEBI" id="CHEBI:90615"/>
        <dbReference type="ChEBI" id="CHEBI:90616"/>
        <dbReference type="EC" id="2.1.1.72"/>
    </reaction>
</comment>
<dbReference type="PANTHER" id="PTHR33841:SF1">
    <property type="entry name" value="DNA METHYLTRANSFERASE A"/>
    <property type="match status" value="1"/>
</dbReference>
<evidence type="ECO:0000313" key="7">
    <source>
        <dbReference type="Proteomes" id="UP000728106"/>
    </source>
</evidence>
<dbReference type="Pfam" id="PF12950">
    <property type="entry name" value="TaqI_C"/>
    <property type="match status" value="1"/>
</dbReference>
<evidence type="ECO:0000259" key="5">
    <source>
        <dbReference type="Pfam" id="PF12950"/>
    </source>
</evidence>
<gene>
    <name evidence="6" type="ORF">HAU20_08325</name>
</gene>
<keyword evidence="2" id="KW-0489">Methyltransferase</keyword>
<evidence type="ECO:0000256" key="3">
    <source>
        <dbReference type="ARBA" id="ARBA00022679"/>
    </source>
</evidence>
<evidence type="ECO:0000256" key="1">
    <source>
        <dbReference type="ARBA" id="ARBA00011900"/>
    </source>
</evidence>
<dbReference type="RefSeq" id="WP_199468178.1">
    <property type="nucleotide sequence ID" value="NZ_JAAOCP010000009.1"/>
</dbReference>
<keyword evidence="3" id="KW-0808">Transferase</keyword>
<dbReference type="InterPro" id="IPR025931">
    <property type="entry name" value="TaqI_C"/>
</dbReference>
<name>A0AA40YRZ5_WEICO</name>
<dbReference type="GO" id="GO:0032259">
    <property type="term" value="P:methylation"/>
    <property type="evidence" value="ECO:0007669"/>
    <property type="project" value="UniProtKB-KW"/>
</dbReference>
<comment type="caution">
    <text evidence="6">The sequence shown here is derived from an EMBL/GenBank/DDBJ whole genome shotgun (WGS) entry which is preliminary data.</text>
</comment>
<sequence>MSVYIRQNAVPITYKAGDSWTILSQIEQGTKNKIEAAGTPLSDWDVQINRGILTGLNEAFIISSDVRNKLISEDPKSAEIIRPILRGRDIEKDSIHFSDLYLIALFPSKNYDIEEFPAIKNWLINGEWVQIKTKNNPPTPIGSGKMRLMQSGSTVEFEGVSFKTRKKTSNKWFETQDSIKYWDNFNEPKILFSRISGTEPKFALDLEKYVTNDTGYIITGEEIEYLKEQLINPIFWFAFNRFYMGGGVNREFKVNNLLNLPIPKSANMIPFSNTELEYILNWKE</sequence>
<evidence type="ECO:0000256" key="2">
    <source>
        <dbReference type="ARBA" id="ARBA00022603"/>
    </source>
</evidence>
<evidence type="ECO:0000313" key="6">
    <source>
        <dbReference type="EMBL" id="MBJ7639385.1"/>
    </source>
</evidence>
<dbReference type="AlphaFoldDB" id="A0AA40YRZ5"/>